<proteinExistence type="predicted"/>
<dbReference type="eggNOG" id="ENOG502SPFR">
    <property type="taxonomic scope" value="Eukaryota"/>
</dbReference>
<evidence type="ECO:0000313" key="3">
    <source>
        <dbReference type="Proteomes" id="UP000013521"/>
    </source>
</evidence>
<evidence type="ECO:0000256" key="1">
    <source>
        <dbReference type="SAM" id="MobiDB-lite"/>
    </source>
</evidence>
<feature type="region of interest" description="Disordered" evidence="1">
    <location>
        <begin position="494"/>
        <end position="541"/>
    </location>
</feature>
<protein>
    <submittedName>
        <fullName evidence="2">Putative f-box domain protein</fullName>
    </submittedName>
</protein>
<accession>R1EKM6</accession>
<sequence>MGFDVFCAVCGGPVSAYIRIAQESRIACFRERGEKADSDFSDSGFDFDNEQFDGYDPEIINEALIEWTDQHAMKTMAASGAWNPATIDSYNVYDATQTRCFPIHQPCLKILARALCGNDNIENLDKDILYQIISTAQMMVINPLVMPDFTRLLRSTVSTDDFALPPPPERAPDLEARIRHDPFATLPYDITHNILLHLPSASVRALCTASYPVHSAFPASNRHFWRQALRACMPWFWELHALMRHGTVDPATTDHKGLFLWLDGATTPRRGLSGPFMGIANRRRVWGVCDQLAALYAPRVALRDRERDQGSEARAVWDGAVNVGLPLVCWPMPDRDLRAAGVAPVLAEDKWLRTSVAQWACGFADWEHGGVVEAVWDDGGTLVGVAFTSVKNAVVGERKCFGKSDAASKEAVEVKHWIAALVLHMPDIFLEEAQESSIKGITVRTVSGEVKHLGDTSQRYCQRVLSVTDNHTIIGIAGHLTSTGKITRLGLVQRPSVNAPGPPPSTADDEDDEPSLPHLFHPLWKPPSPSSASPLHTPTAPIWTHHPRLRALASTERPLRRYQIQSNYHDDTVPTDVLIWGATAAELQSLRRISAYKPGGEGMVGCVRAEFSAQSGIAARTVGEPAARRLLVEDDFPADGGWLQFWTAALEIDGEGGERVVAVDAVHDEDIKAVRVTAH</sequence>
<dbReference type="KEGG" id="npa:UCRNP2_4909"/>
<name>R1EKM6_BOTPV</name>
<evidence type="ECO:0000313" key="2">
    <source>
        <dbReference type="EMBL" id="EOD48353.1"/>
    </source>
</evidence>
<dbReference type="Proteomes" id="UP000013521">
    <property type="component" value="Unassembled WGS sequence"/>
</dbReference>
<dbReference type="InterPro" id="IPR036047">
    <property type="entry name" value="F-box-like_dom_sf"/>
</dbReference>
<reference evidence="3" key="1">
    <citation type="journal article" date="2013" name="Genome Announc.">
        <title>Draft genome sequence of Neofusicoccum parvum isolate UCR-NP2, a fungal vascular pathogen associated with grapevine cankers.</title>
        <authorList>
            <person name="Blanco-Ulate B."/>
            <person name="Rolshausen P."/>
            <person name="Cantu D."/>
        </authorList>
    </citation>
    <scope>NUCLEOTIDE SEQUENCE [LARGE SCALE GENOMIC DNA]</scope>
    <source>
        <strain evidence="3">UCR-NP2</strain>
    </source>
</reference>
<dbReference type="HOGENOM" id="CLU_357902_0_0_1"/>
<gene>
    <name evidence="2" type="ORF">UCRNP2_4909</name>
</gene>
<dbReference type="EMBL" id="KB916214">
    <property type="protein sequence ID" value="EOD48353.1"/>
    <property type="molecule type" value="Genomic_DNA"/>
</dbReference>
<dbReference type="OMA" id="WVANIEL"/>
<dbReference type="AlphaFoldDB" id="R1EKM6"/>
<dbReference type="OrthoDB" id="9984533at2759"/>
<dbReference type="SUPFAM" id="SSF81383">
    <property type="entry name" value="F-box domain"/>
    <property type="match status" value="1"/>
</dbReference>
<organism evidence="2 3">
    <name type="scientific">Botryosphaeria parva (strain UCR-NP2)</name>
    <name type="common">Grapevine canker fungus</name>
    <name type="synonym">Neofusicoccum parvum</name>
    <dbReference type="NCBI Taxonomy" id="1287680"/>
    <lineage>
        <taxon>Eukaryota</taxon>
        <taxon>Fungi</taxon>
        <taxon>Dikarya</taxon>
        <taxon>Ascomycota</taxon>
        <taxon>Pezizomycotina</taxon>
        <taxon>Dothideomycetes</taxon>
        <taxon>Dothideomycetes incertae sedis</taxon>
        <taxon>Botryosphaeriales</taxon>
        <taxon>Botryosphaeriaceae</taxon>
        <taxon>Neofusicoccum</taxon>
    </lineage>
</organism>